<dbReference type="Proteomes" id="UP000076858">
    <property type="component" value="Unassembled WGS sequence"/>
</dbReference>
<keyword evidence="2" id="KW-1185">Reference proteome</keyword>
<evidence type="ECO:0000313" key="1">
    <source>
        <dbReference type="EMBL" id="KZS15473.1"/>
    </source>
</evidence>
<dbReference type="EMBL" id="LRGB01000868">
    <property type="protein sequence ID" value="KZS15473.1"/>
    <property type="molecule type" value="Genomic_DNA"/>
</dbReference>
<accession>A0A164YPS8</accession>
<dbReference type="AlphaFoldDB" id="A0A164YPS8"/>
<protein>
    <submittedName>
        <fullName evidence="1">Histone H3.3</fullName>
    </submittedName>
</protein>
<proteinExistence type="predicted"/>
<evidence type="ECO:0000313" key="2">
    <source>
        <dbReference type="Proteomes" id="UP000076858"/>
    </source>
</evidence>
<gene>
    <name evidence="1" type="ORF">APZ42_018633</name>
</gene>
<organism evidence="1 2">
    <name type="scientific">Daphnia magna</name>
    <dbReference type="NCBI Taxonomy" id="35525"/>
    <lineage>
        <taxon>Eukaryota</taxon>
        <taxon>Metazoa</taxon>
        <taxon>Ecdysozoa</taxon>
        <taxon>Arthropoda</taxon>
        <taxon>Crustacea</taxon>
        <taxon>Branchiopoda</taxon>
        <taxon>Diplostraca</taxon>
        <taxon>Cladocera</taxon>
        <taxon>Anomopoda</taxon>
        <taxon>Daphniidae</taxon>
        <taxon>Daphnia</taxon>
    </lineage>
</organism>
<sequence>MCFNSVLFSCISNNFICSKWLAPSKLPVNQLVAKPHVSNWLLKLHANLPQQQVVSKNLIVTGQERSLFVKFDGIKSRPNYSFESCRFSDWFEKSLKISRPICVFRVRQLWLCKRHQRLILLACSKTPICVPFTPSE</sequence>
<name>A0A164YPS8_9CRUS</name>
<comment type="caution">
    <text evidence="1">The sequence shown here is derived from an EMBL/GenBank/DDBJ whole genome shotgun (WGS) entry which is preliminary data.</text>
</comment>
<reference evidence="1 2" key="1">
    <citation type="submission" date="2016-03" db="EMBL/GenBank/DDBJ databases">
        <title>EvidentialGene: Evidence-directed Construction of Genes on Genomes.</title>
        <authorList>
            <person name="Gilbert D.G."/>
            <person name="Choi J.-H."/>
            <person name="Mockaitis K."/>
            <person name="Colbourne J."/>
            <person name="Pfrender M."/>
        </authorList>
    </citation>
    <scope>NUCLEOTIDE SEQUENCE [LARGE SCALE GENOMIC DNA]</scope>
    <source>
        <strain evidence="1 2">Xinb3</strain>
        <tissue evidence="1">Complete organism</tissue>
    </source>
</reference>